<evidence type="ECO:0000313" key="2">
    <source>
        <dbReference type="EMBL" id="ESL11792.1"/>
    </source>
</evidence>
<evidence type="ECO:0008006" key="4">
    <source>
        <dbReference type="Google" id="ProtNLM"/>
    </source>
</evidence>
<accession>A0A061JE74</accession>
<dbReference type="Proteomes" id="UP000031737">
    <property type="component" value="Unassembled WGS sequence"/>
</dbReference>
<dbReference type="VEuPathDB" id="TriTrypDB:TRSC58_00450"/>
<dbReference type="OrthoDB" id="258081at2759"/>
<reference evidence="2 3" key="1">
    <citation type="submission" date="2013-07" db="EMBL/GenBank/DDBJ databases">
        <authorList>
            <person name="Stoco P.H."/>
            <person name="Wagner G."/>
            <person name="Gerber A."/>
            <person name="Zaha A."/>
            <person name="Thompson C."/>
            <person name="Bartholomeu D.C."/>
            <person name="Luckemeyer D.D."/>
            <person name="Bahia D."/>
            <person name="Loreto E."/>
            <person name="Prestes E.B."/>
            <person name="Lima F.M."/>
            <person name="Rodrigues-Luiz G."/>
            <person name="Vallejo G.A."/>
            <person name="Filho J.F."/>
            <person name="Monteiro K.M."/>
            <person name="Tyler K.M."/>
            <person name="de Almeida L.G."/>
            <person name="Ortiz M.F."/>
            <person name="Siervo M.A."/>
            <person name="de Moraes M.H."/>
            <person name="Cunha O.L."/>
            <person name="Mendonca-Neto R."/>
            <person name="Silva R."/>
            <person name="Teixeira S.M."/>
            <person name="Murta S.M."/>
            <person name="Sincero T.C."/>
            <person name="Mendes T.A."/>
            <person name="Urmenyi T.P."/>
            <person name="Silva V.G."/>
            <person name="da Rocha W.D."/>
            <person name="Andersson B."/>
            <person name="Romanha A.J."/>
            <person name="Steindel M."/>
            <person name="de Vasconcelos A.T."/>
            <person name="Grisard E.C."/>
        </authorList>
    </citation>
    <scope>NUCLEOTIDE SEQUENCE [LARGE SCALE GENOMIC DNA]</scope>
    <source>
        <strain evidence="2 3">SC58</strain>
    </source>
</reference>
<protein>
    <recommendedName>
        <fullName evidence="4">GAF domain-containing protein</fullName>
    </recommendedName>
</protein>
<sequence>MTSELDEQLDELKLLADIFDTLSSTEQGLRPDQIAPLTLRIRRAVEAIATTSSEQKTCVQKRFGEKERPRRADGLPEITQQVKHSLGISPLVSTRKPVVTKPSSISAYPVPREKAPQGQLLISQEVSRCLACTLYNILEGSTRLLKASFAHIFVRKDDEMVSIANCAAHLSFPPQLVRHKCLGSLDADVLGSGIALNQHIADGSKTTSSLLIFPVFASDPPSQRALAVVHVENKLQGSASFNNEDEAILLTTTQLIGGLMSRFPQMDWIKRFYDPVTQHILAPFVPRKKLPLSRERTSVNQHSFITETVIDADCPSDAIYFKKIEECEVPRLIRRDAFPRLATQKPLAQGLSAAPSLREVAAYIENMHSCWSRTVSSNVKFSEEERFNQVELKALRRELVRIRALYAEAKEQLRLYRLEGQDYEEEFRGIRSELDAYLRRRDKLDVT</sequence>
<dbReference type="EMBL" id="AUPL01000450">
    <property type="protein sequence ID" value="ESL11792.1"/>
    <property type="molecule type" value="Genomic_DNA"/>
</dbReference>
<organism evidence="2 3">
    <name type="scientific">Trypanosoma rangeli SC58</name>
    <dbReference type="NCBI Taxonomy" id="429131"/>
    <lineage>
        <taxon>Eukaryota</taxon>
        <taxon>Discoba</taxon>
        <taxon>Euglenozoa</taxon>
        <taxon>Kinetoplastea</taxon>
        <taxon>Metakinetoplastina</taxon>
        <taxon>Trypanosomatida</taxon>
        <taxon>Trypanosomatidae</taxon>
        <taxon>Trypanosoma</taxon>
        <taxon>Herpetosoma</taxon>
    </lineage>
</organism>
<gene>
    <name evidence="2" type="ORF">TRSC58_00450</name>
</gene>
<proteinExistence type="predicted"/>
<dbReference type="AlphaFoldDB" id="A0A061JE74"/>
<evidence type="ECO:0000313" key="3">
    <source>
        <dbReference type="Proteomes" id="UP000031737"/>
    </source>
</evidence>
<comment type="caution">
    <text evidence="2">The sequence shown here is derived from an EMBL/GenBank/DDBJ whole genome shotgun (WGS) entry which is preliminary data.</text>
</comment>
<evidence type="ECO:0000256" key="1">
    <source>
        <dbReference type="SAM" id="Coils"/>
    </source>
</evidence>
<name>A0A061JE74_TRYRA</name>
<feature type="coiled-coil region" evidence="1">
    <location>
        <begin position="392"/>
        <end position="426"/>
    </location>
</feature>
<keyword evidence="1" id="KW-0175">Coiled coil</keyword>
<keyword evidence="3" id="KW-1185">Reference proteome</keyword>